<accession>A0A0F9A753</accession>
<dbReference type="AlphaFoldDB" id="A0A0F9A753"/>
<reference evidence="1" key="1">
    <citation type="journal article" date="2015" name="Nature">
        <title>Complex archaea that bridge the gap between prokaryotes and eukaryotes.</title>
        <authorList>
            <person name="Spang A."/>
            <person name="Saw J.H."/>
            <person name="Jorgensen S.L."/>
            <person name="Zaremba-Niedzwiedzka K."/>
            <person name="Martijn J."/>
            <person name="Lind A.E."/>
            <person name="van Eijk R."/>
            <person name="Schleper C."/>
            <person name="Guy L."/>
            <person name="Ettema T.J."/>
        </authorList>
    </citation>
    <scope>NUCLEOTIDE SEQUENCE</scope>
</reference>
<gene>
    <name evidence="1" type="ORF">LCGC14_2607480</name>
</gene>
<dbReference type="EMBL" id="LAZR01044180">
    <property type="protein sequence ID" value="KKL05290.1"/>
    <property type="molecule type" value="Genomic_DNA"/>
</dbReference>
<proteinExistence type="predicted"/>
<feature type="non-terminal residue" evidence="1">
    <location>
        <position position="1"/>
    </location>
</feature>
<protein>
    <submittedName>
        <fullName evidence="1">Uncharacterized protein</fullName>
    </submittedName>
</protein>
<comment type="caution">
    <text evidence="1">The sequence shown here is derived from an EMBL/GenBank/DDBJ whole genome shotgun (WGS) entry which is preliminary data.</text>
</comment>
<organism evidence="1">
    <name type="scientific">marine sediment metagenome</name>
    <dbReference type="NCBI Taxonomy" id="412755"/>
    <lineage>
        <taxon>unclassified sequences</taxon>
        <taxon>metagenomes</taxon>
        <taxon>ecological metagenomes</taxon>
    </lineage>
</organism>
<evidence type="ECO:0000313" key="1">
    <source>
        <dbReference type="EMBL" id="KKL05290.1"/>
    </source>
</evidence>
<name>A0A0F9A753_9ZZZZ</name>
<sequence length="78" mass="8501">MVTKTVQKSDDDVVYNACHEFVEKTGDCNTGSVLKGLICLVGTWLVALGKPQLINATLGIFIKRLKEGIEKHQKEGGL</sequence>